<evidence type="ECO:0000313" key="2">
    <source>
        <dbReference type="Proteomes" id="UP000660611"/>
    </source>
</evidence>
<accession>A0A919PFF7</accession>
<evidence type="ECO:0000313" key="1">
    <source>
        <dbReference type="EMBL" id="GIG43845.1"/>
    </source>
</evidence>
<reference evidence="1" key="1">
    <citation type="submission" date="2021-01" db="EMBL/GenBank/DDBJ databases">
        <title>Whole genome shotgun sequence of Dactylosporangium siamense NBRC 106093.</title>
        <authorList>
            <person name="Komaki H."/>
            <person name="Tamura T."/>
        </authorList>
    </citation>
    <scope>NUCLEOTIDE SEQUENCE</scope>
    <source>
        <strain evidence="1">NBRC 106093</strain>
    </source>
</reference>
<sequence>MRTIGTLVAVTVAAALRAGCVAVEAAVVTVPALLLDATLGAGPALVRGE</sequence>
<comment type="caution">
    <text evidence="1">The sequence shown here is derived from an EMBL/GenBank/DDBJ whole genome shotgun (WGS) entry which is preliminary data.</text>
</comment>
<proteinExistence type="predicted"/>
<dbReference type="Proteomes" id="UP000660611">
    <property type="component" value="Unassembled WGS sequence"/>
</dbReference>
<protein>
    <submittedName>
        <fullName evidence="1">Uncharacterized protein</fullName>
    </submittedName>
</protein>
<organism evidence="1 2">
    <name type="scientific">Dactylosporangium siamense</name>
    <dbReference type="NCBI Taxonomy" id="685454"/>
    <lineage>
        <taxon>Bacteria</taxon>
        <taxon>Bacillati</taxon>
        <taxon>Actinomycetota</taxon>
        <taxon>Actinomycetes</taxon>
        <taxon>Micromonosporales</taxon>
        <taxon>Micromonosporaceae</taxon>
        <taxon>Dactylosporangium</taxon>
    </lineage>
</organism>
<dbReference type="EMBL" id="BONQ01000028">
    <property type="protein sequence ID" value="GIG43845.1"/>
    <property type="molecule type" value="Genomic_DNA"/>
</dbReference>
<name>A0A919PFF7_9ACTN</name>
<keyword evidence="2" id="KW-1185">Reference proteome</keyword>
<gene>
    <name evidence="1" type="ORF">Dsi01nite_018860</name>
</gene>
<dbReference type="RefSeq" id="WP_203845702.1">
    <property type="nucleotide sequence ID" value="NZ_BAAAVW010000006.1"/>
</dbReference>
<dbReference type="AlphaFoldDB" id="A0A919PFF7"/>